<reference evidence="1 2" key="1">
    <citation type="journal article" date="2023" name="Science">
        <title>Complex scaffold remodeling in plant triterpene biosynthesis.</title>
        <authorList>
            <person name="De La Pena R."/>
            <person name="Hodgson H."/>
            <person name="Liu J.C."/>
            <person name="Stephenson M.J."/>
            <person name="Martin A.C."/>
            <person name="Owen C."/>
            <person name="Harkess A."/>
            <person name="Leebens-Mack J."/>
            <person name="Jimenez L.E."/>
            <person name="Osbourn A."/>
            <person name="Sattely E.S."/>
        </authorList>
    </citation>
    <scope>NUCLEOTIDE SEQUENCE [LARGE SCALE GENOMIC DNA]</scope>
    <source>
        <strain evidence="2">cv. JPN11</strain>
        <tissue evidence="1">Leaf</tissue>
    </source>
</reference>
<dbReference type="EMBL" id="CM051400">
    <property type="protein sequence ID" value="KAJ4715572.1"/>
    <property type="molecule type" value="Genomic_DNA"/>
</dbReference>
<organism evidence="1 2">
    <name type="scientific">Melia azedarach</name>
    <name type="common">Chinaberry tree</name>
    <dbReference type="NCBI Taxonomy" id="155640"/>
    <lineage>
        <taxon>Eukaryota</taxon>
        <taxon>Viridiplantae</taxon>
        <taxon>Streptophyta</taxon>
        <taxon>Embryophyta</taxon>
        <taxon>Tracheophyta</taxon>
        <taxon>Spermatophyta</taxon>
        <taxon>Magnoliopsida</taxon>
        <taxon>eudicotyledons</taxon>
        <taxon>Gunneridae</taxon>
        <taxon>Pentapetalae</taxon>
        <taxon>rosids</taxon>
        <taxon>malvids</taxon>
        <taxon>Sapindales</taxon>
        <taxon>Meliaceae</taxon>
        <taxon>Melia</taxon>
    </lineage>
</organism>
<gene>
    <name evidence="1" type="ORF">OWV82_013913</name>
</gene>
<comment type="caution">
    <text evidence="1">The sequence shown here is derived from an EMBL/GenBank/DDBJ whole genome shotgun (WGS) entry which is preliminary data.</text>
</comment>
<name>A0ACC1XXB2_MELAZ</name>
<protein>
    <submittedName>
        <fullName evidence="1">Receptor-like kinase</fullName>
    </submittedName>
</protein>
<keyword evidence="2" id="KW-1185">Reference proteome</keyword>
<accession>A0ACC1XXB2</accession>
<sequence>MRMVKLWRSTEKRAPVIFLVLMILVIAAFLPLISANQEGDALQTLRSNLEDRHKVLQSWNPTQVNPCTWVYVTCNNESSVTRVDLGNVALSGELVPELGQLKNLQYLELYSNNISGQIPSALGNLTNLVSLDLYLNSFTGPIPDSLGKLTKLRFLYYLFPKH</sequence>
<dbReference type="Proteomes" id="UP001164539">
    <property type="component" value="Chromosome 7"/>
</dbReference>
<evidence type="ECO:0000313" key="2">
    <source>
        <dbReference type="Proteomes" id="UP001164539"/>
    </source>
</evidence>
<evidence type="ECO:0000313" key="1">
    <source>
        <dbReference type="EMBL" id="KAJ4715572.1"/>
    </source>
</evidence>
<proteinExistence type="predicted"/>